<evidence type="ECO:0000313" key="3">
    <source>
        <dbReference type="Proteomes" id="UP000323386"/>
    </source>
</evidence>
<dbReference type="Proteomes" id="UP000323386">
    <property type="component" value="Unassembled WGS sequence"/>
</dbReference>
<feature type="region of interest" description="Disordered" evidence="1">
    <location>
        <begin position="539"/>
        <end position="676"/>
    </location>
</feature>
<evidence type="ECO:0000313" key="2">
    <source>
        <dbReference type="EMBL" id="SPO37022.1"/>
    </source>
</evidence>
<feature type="compositionally biased region" description="Low complexity" evidence="1">
    <location>
        <begin position="247"/>
        <end position="260"/>
    </location>
</feature>
<feature type="compositionally biased region" description="Low complexity" evidence="1">
    <location>
        <begin position="120"/>
        <end position="129"/>
    </location>
</feature>
<accession>A0A5C3EY43</accession>
<evidence type="ECO:0000256" key="1">
    <source>
        <dbReference type="SAM" id="MobiDB-lite"/>
    </source>
</evidence>
<reference evidence="2 3" key="1">
    <citation type="submission" date="2018-03" db="EMBL/GenBank/DDBJ databases">
        <authorList>
            <person name="Guldener U."/>
        </authorList>
    </citation>
    <scope>NUCLEOTIDE SEQUENCE [LARGE SCALE GENOMIC DNA]</scope>
    <source>
        <strain evidence="2 3">DAOM196992</strain>
    </source>
</reference>
<feature type="compositionally biased region" description="Low complexity" evidence="1">
    <location>
        <begin position="556"/>
        <end position="566"/>
    </location>
</feature>
<dbReference type="AlphaFoldDB" id="A0A5C3EY43"/>
<feature type="compositionally biased region" description="Polar residues" evidence="1">
    <location>
        <begin position="585"/>
        <end position="604"/>
    </location>
</feature>
<feature type="compositionally biased region" description="Acidic residues" evidence="1">
    <location>
        <begin position="656"/>
        <end position="670"/>
    </location>
</feature>
<proteinExistence type="predicted"/>
<feature type="compositionally biased region" description="Polar residues" evidence="1">
    <location>
        <begin position="189"/>
        <end position="198"/>
    </location>
</feature>
<dbReference type="OrthoDB" id="2590746at2759"/>
<feature type="region of interest" description="Disordered" evidence="1">
    <location>
        <begin position="110"/>
        <end position="260"/>
    </location>
</feature>
<gene>
    <name evidence="2" type="ORF">PSFLO_02494</name>
</gene>
<feature type="compositionally biased region" description="Basic and acidic residues" evidence="1">
    <location>
        <begin position="205"/>
        <end position="217"/>
    </location>
</feature>
<dbReference type="EMBL" id="OOIP01000005">
    <property type="protein sequence ID" value="SPO37022.1"/>
    <property type="molecule type" value="Genomic_DNA"/>
</dbReference>
<feature type="compositionally biased region" description="Polar residues" evidence="1">
    <location>
        <begin position="156"/>
        <end position="165"/>
    </location>
</feature>
<feature type="compositionally biased region" description="Polar residues" evidence="1">
    <location>
        <begin position="218"/>
        <end position="227"/>
    </location>
</feature>
<keyword evidence="3" id="KW-1185">Reference proteome</keyword>
<sequence>MINAFSSWLPPKPIPAAEGEDVLTPLARGRDQPAMTPVDRSVTPRAPLGPQEQLTAPKASYQEHAREASDATLNGRPGRYPSTASSLGPHLQRLTDDAMEAHHRLHHEADESYGHLSDPSASRRSSSAAGPNTVFSSTLGGVDSEAAWSDAHGRSDTQTTNSRNASAPRRKRKIAPPELLVIVRPPPSKQINPLNLQIQLVMPSQRREASSRRKSGESTRSQDSSPTAAPARLKRSGSTVSDKSRSSEISTAASTTSSSSAKRVMPLYNLGFHSILSSVVTDAGTDQKVAKYTKKGVDLDGFGLLEPAELVTGVNDLATLYRSGLSGSAAAMGEGRAVGSIGSDEGLSVVSAPAQEQPAAAARPTHLEPPTSFQAMTPEAKGQESNLGGKLLGRFKRLSMGMRPATGQAPGGSASTAAGQSVSGGARVFDKLAARVSGDAGSVSFAAPLTGGDIPQLTPGAGVAGGKRTEGYYWTVRRWNRRAQDGIQNSANPELLPDGSNPVLNSVWKRFNLINRMGGNERHPAPRDIPIRIEWSRETRRAHKRRATEEARARIRASASLNASRSSLERHQHQQQHQQQHEGQALSNGHGNMPSVSGSSTSLHGGSDGSLHPPAAGARLPPSRRNSSMSGAMSPRRSLDHSAASSSGLGDHETHDDDDGGDESDPEDSETPWSCHLVLGPTTRIPIGTLSPAPHHPKLVGQLAVPFPLPDLGATGLGHDGAGLTREELKDIIMVTCLHLIVRENFGGMVKKRGRSRPATSSGHGA</sequence>
<feature type="region of interest" description="Disordered" evidence="1">
    <location>
        <begin position="1"/>
        <end position="89"/>
    </location>
</feature>
<organism evidence="2 3">
    <name type="scientific">Pseudozyma flocculosa</name>
    <dbReference type="NCBI Taxonomy" id="84751"/>
    <lineage>
        <taxon>Eukaryota</taxon>
        <taxon>Fungi</taxon>
        <taxon>Dikarya</taxon>
        <taxon>Basidiomycota</taxon>
        <taxon>Ustilaginomycotina</taxon>
        <taxon>Ustilaginomycetes</taxon>
        <taxon>Ustilaginales</taxon>
        <taxon>Ustilaginaceae</taxon>
        <taxon>Pseudozyma</taxon>
    </lineage>
</organism>
<name>A0A5C3EY43_9BASI</name>
<protein>
    <submittedName>
        <fullName evidence="2">Uncharacterized protein</fullName>
    </submittedName>
</protein>